<dbReference type="InterPro" id="IPR039910">
    <property type="entry name" value="D15-like"/>
</dbReference>
<dbReference type="OrthoDB" id="9769707at2"/>
<dbReference type="InterPro" id="IPR035243">
    <property type="entry name" value="TamA_POTRA_Dom_1"/>
</dbReference>
<evidence type="ECO:0000256" key="11">
    <source>
        <dbReference type="SAM" id="SignalP"/>
    </source>
</evidence>
<evidence type="ECO:0000259" key="13">
    <source>
        <dbReference type="Pfam" id="PF17243"/>
    </source>
</evidence>
<evidence type="ECO:0000256" key="9">
    <source>
        <dbReference type="ARBA" id="ARBA00033063"/>
    </source>
</evidence>
<dbReference type="InterPro" id="IPR000184">
    <property type="entry name" value="Bac_surfAg_D15"/>
</dbReference>
<keyword evidence="6 11" id="KW-0732">Signal</keyword>
<evidence type="ECO:0000256" key="10">
    <source>
        <dbReference type="ARBA" id="ARBA00093548"/>
    </source>
</evidence>
<evidence type="ECO:0000259" key="12">
    <source>
        <dbReference type="Pfam" id="PF01103"/>
    </source>
</evidence>
<proteinExistence type="inferred from homology"/>
<feature type="chain" id="PRO_5012300376" description="Translocation and assembly module subunit TamA" evidence="11">
    <location>
        <begin position="21"/>
        <end position="573"/>
    </location>
</feature>
<organism evidence="14 15">
    <name type="scientific">Ectothiorhodosinus mongolicus</name>
    <dbReference type="NCBI Taxonomy" id="233100"/>
    <lineage>
        <taxon>Bacteria</taxon>
        <taxon>Pseudomonadati</taxon>
        <taxon>Pseudomonadota</taxon>
        <taxon>Gammaproteobacteria</taxon>
        <taxon>Chromatiales</taxon>
        <taxon>Ectothiorhodospiraceae</taxon>
        <taxon>Ectothiorhodosinus</taxon>
    </lineage>
</organism>
<comment type="subunit">
    <text evidence="10">Interacts with TamB to form the translocation and assembly module (TAM).</text>
</comment>
<dbReference type="GO" id="GO:0009306">
    <property type="term" value="P:protein secretion"/>
    <property type="evidence" value="ECO:0007669"/>
    <property type="project" value="TreeGrafter"/>
</dbReference>
<evidence type="ECO:0000256" key="7">
    <source>
        <dbReference type="ARBA" id="ARBA00023136"/>
    </source>
</evidence>
<comment type="subcellular location">
    <subcellularLocation>
        <location evidence="1">Cell outer membrane</location>
    </subcellularLocation>
</comment>
<dbReference type="AlphaFoldDB" id="A0A1R3VU93"/>
<keyword evidence="4" id="KW-1134">Transmembrane beta strand</keyword>
<dbReference type="GO" id="GO:0009279">
    <property type="term" value="C:cell outer membrane"/>
    <property type="evidence" value="ECO:0007669"/>
    <property type="project" value="UniProtKB-SubCell"/>
</dbReference>
<dbReference type="EMBL" id="FTPK01000002">
    <property type="protein sequence ID" value="SIT68510.1"/>
    <property type="molecule type" value="Genomic_DNA"/>
</dbReference>
<feature type="domain" description="Bacterial surface antigen (D15)" evidence="12">
    <location>
        <begin position="295"/>
        <end position="570"/>
    </location>
</feature>
<dbReference type="Gene3D" id="3.10.20.310">
    <property type="entry name" value="membrane protein fhac"/>
    <property type="match status" value="3"/>
</dbReference>
<keyword evidence="15" id="KW-1185">Reference proteome</keyword>
<keyword evidence="8" id="KW-0998">Cell outer membrane</keyword>
<accession>A0A1R3VU93</accession>
<keyword evidence="7" id="KW-0472">Membrane</keyword>
<evidence type="ECO:0000256" key="6">
    <source>
        <dbReference type="ARBA" id="ARBA00022729"/>
    </source>
</evidence>
<dbReference type="GO" id="GO:0097347">
    <property type="term" value="C:TAM protein secretion complex"/>
    <property type="evidence" value="ECO:0007669"/>
    <property type="project" value="TreeGrafter"/>
</dbReference>
<name>A0A1R3VU93_9GAMM</name>
<evidence type="ECO:0000256" key="2">
    <source>
        <dbReference type="ARBA" id="ARBA00010248"/>
    </source>
</evidence>
<feature type="domain" description="TamA POTRA" evidence="13">
    <location>
        <begin position="25"/>
        <end position="100"/>
    </location>
</feature>
<evidence type="ECO:0000313" key="15">
    <source>
        <dbReference type="Proteomes" id="UP000223759"/>
    </source>
</evidence>
<evidence type="ECO:0000256" key="5">
    <source>
        <dbReference type="ARBA" id="ARBA00022692"/>
    </source>
</evidence>
<protein>
    <recommendedName>
        <fullName evidence="3">Translocation and assembly module subunit TamA</fullName>
    </recommendedName>
    <alternativeName>
        <fullName evidence="9">Autotransporter assembly factor TamA</fullName>
    </alternativeName>
</protein>
<comment type="similarity">
    <text evidence="2">Belongs to the TamA family.</text>
</comment>
<evidence type="ECO:0000256" key="4">
    <source>
        <dbReference type="ARBA" id="ARBA00022452"/>
    </source>
</evidence>
<evidence type="ECO:0000256" key="1">
    <source>
        <dbReference type="ARBA" id="ARBA00004442"/>
    </source>
</evidence>
<keyword evidence="5" id="KW-0812">Transmembrane</keyword>
<dbReference type="Gene3D" id="2.40.160.50">
    <property type="entry name" value="membrane protein fhac: a member of the omp85/tpsb transporter family"/>
    <property type="match status" value="1"/>
</dbReference>
<dbReference type="Pfam" id="PF01103">
    <property type="entry name" value="Omp85"/>
    <property type="match status" value="1"/>
</dbReference>
<evidence type="ECO:0000256" key="8">
    <source>
        <dbReference type="ARBA" id="ARBA00023237"/>
    </source>
</evidence>
<dbReference type="RefSeq" id="WP_076755317.1">
    <property type="nucleotide sequence ID" value="NZ_CP023018.1"/>
</dbReference>
<dbReference type="Proteomes" id="UP000223759">
    <property type="component" value="Unassembled WGS sequence"/>
</dbReference>
<dbReference type="PANTHER" id="PTHR12815:SF47">
    <property type="entry name" value="TRANSLOCATION AND ASSEMBLY MODULE SUBUNIT TAMA"/>
    <property type="match status" value="1"/>
</dbReference>
<dbReference type="STRING" id="233100.SAMN05216526_0869"/>
<reference evidence="14 15" key="1">
    <citation type="submission" date="2017-01" db="EMBL/GenBank/DDBJ databases">
        <authorList>
            <person name="Mah S.A."/>
            <person name="Swanson W.J."/>
            <person name="Moy G.W."/>
            <person name="Vacquier V.D."/>
        </authorList>
    </citation>
    <scope>NUCLEOTIDE SEQUENCE [LARGE SCALE GENOMIC DNA]</scope>
    <source>
        <strain evidence="14 15">M9</strain>
    </source>
</reference>
<dbReference type="PANTHER" id="PTHR12815">
    <property type="entry name" value="SORTING AND ASSEMBLY MACHINERY SAMM50 PROTEIN FAMILY MEMBER"/>
    <property type="match status" value="1"/>
</dbReference>
<evidence type="ECO:0000256" key="3">
    <source>
        <dbReference type="ARBA" id="ARBA00015419"/>
    </source>
</evidence>
<gene>
    <name evidence="14" type="ORF">SAMN05216526_0869</name>
</gene>
<feature type="signal peptide" evidence="11">
    <location>
        <begin position="1"/>
        <end position="20"/>
    </location>
</feature>
<evidence type="ECO:0000313" key="14">
    <source>
        <dbReference type="EMBL" id="SIT68510.1"/>
    </source>
</evidence>
<dbReference type="Pfam" id="PF17243">
    <property type="entry name" value="POTRA_TamA_1"/>
    <property type="match status" value="1"/>
</dbReference>
<sequence>MSKYPALAMALVLCSAPAWGQEPRINISGVEPVLADNVRLGLRIASEACDFPSWRERGLLRTIPDEVDRGMRALGYYQSSVNYQFQREDDCWSLELEISPGVETRVRHIELQLRGDALEDPAFEGYSAAAPLAEGDVLRHDRYEALKRGLANLAAQRGYFEAVFEVSELQVHRADATADVVLHFNSGPRYRLGPIDLQQDVLHDSLARKFVTCEQGRPFNAGCLIELQQAFINSGYFADVHLETRVEDAEDLEVPIDLIMSARNKWSYLAGVGASSDVGPRLRLGIENHRANRRGHRYQLDSELSPVRSNLSFNFEIPKGDPARERINLTAGVQREDTSTADTTRTTLGAALMEQRSSGWVHTQYLRYQREKFTIAGRDDNATLLMPGYELMRVKVDDPIFPRQGWRLRGEARGAYDGLVSTVSFVQALGSARLILPFGEQRLLLRAEGGTSWMSDFDNLPPTLRFFAGGDNSVRGYGYQRLGPTDAQGRVLGGKHLLTGTAEVDTPLFGAWRAAAFIDAGNAFDDPQDYDLKYGYGLGVRWRSPIGPIRVDIARPSDGRDNFRLHLSMGLDL</sequence>